<dbReference type="PROSITE" id="PS51178">
    <property type="entry name" value="PASTA"/>
    <property type="match status" value="4"/>
</dbReference>
<dbReference type="InterPro" id="IPR008271">
    <property type="entry name" value="Ser/Thr_kinase_AS"/>
</dbReference>
<accession>A0ABP4TSP7</accession>
<evidence type="ECO:0000256" key="10">
    <source>
        <dbReference type="SAM" id="Phobius"/>
    </source>
</evidence>
<feature type="transmembrane region" description="Helical" evidence="10">
    <location>
        <begin position="370"/>
        <end position="390"/>
    </location>
</feature>
<dbReference type="Gene3D" id="3.30.200.20">
    <property type="entry name" value="Phosphorylase Kinase, domain 1"/>
    <property type="match status" value="1"/>
</dbReference>
<keyword evidence="6" id="KW-0067">ATP-binding</keyword>
<dbReference type="RefSeq" id="WP_344312726.1">
    <property type="nucleotide sequence ID" value="NZ_BAAANY010000019.1"/>
</dbReference>
<evidence type="ECO:0000313" key="13">
    <source>
        <dbReference type="EMBL" id="GAA1693061.1"/>
    </source>
</evidence>
<dbReference type="PROSITE" id="PS50011">
    <property type="entry name" value="PROTEIN_KINASE_DOM"/>
    <property type="match status" value="1"/>
</dbReference>
<feature type="domain" description="PASTA" evidence="12">
    <location>
        <begin position="527"/>
        <end position="592"/>
    </location>
</feature>
<feature type="region of interest" description="Disordered" evidence="9">
    <location>
        <begin position="310"/>
        <end position="351"/>
    </location>
</feature>
<keyword evidence="14" id="KW-1185">Reference proteome</keyword>
<reference evidence="14" key="1">
    <citation type="journal article" date="2019" name="Int. J. Syst. Evol. Microbiol.">
        <title>The Global Catalogue of Microorganisms (GCM) 10K type strain sequencing project: providing services to taxonomists for standard genome sequencing and annotation.</title>
        <authorList>
            <consortium name="The Broad Institute Genomics Platform"/>
            <consortium name="The Broad Institute Genome Sequencing Center for Infectious Disease"/>
            <person name="Wu L."/>
            <person name="Ma J."/>
        </authorList>
    </citation>
    <scope>NUCLEOTIDE SEQUENCE [LARGE SCALE GENOMIC DNA]</scope>
    <source>
        <strain evidence="14">JCM 14718</strain>
    </source>
</reference>
<keyword evidence="10" id="KW-0472">Membrane</keyword>
<dbReference type="PANTHER" id="PTHR43289">
    <property type="entry name" value="MITOGEN-ACTIVATED PROTEIN KINASE KINASE KINASE 20-RELATED"/>
    <property type="match status" value="1"/>
</dbReference>
<proteinExistence type="predicted"/>
<feature type="compositionally biased region" description="Low complexity" evidence="9">
    <location>
        <begin position="324"/>
        <end position="339"/>
    </location>
</feature>
<evidence type="ECO:0000256" key="2">
    <source>
        <dbReference type="ARBA" id="ARBA00022527"/>
    </source>
</evidence>
<organism evidence="13 14">
    <name type="scientific">Fodinicola feengrottensis</name>
    <dbReference type="NCBI Taxonomy" id="435914"/>
    <lineage>
        <taxon>Bacteria</taxon>
        <taxon>Bacillati</taxon>
        <taxon>Actinomycetota</taxon>
        <taxon>Actinomycetes</taxon>
        <taxon>Mycobacteriales</taxon>
        <taxon>Fodinicola</taxon>
    </lineage>
</organism>
<keyword evidence="2" id="KW-0723">Serine/threonine-protein kinase</keyword>
<dbReference type="InterPro" id="IPR011009">
    <property type="entry name" value="Kinase-like_dom_sf"/>
</dbReference>
<dbReference type="CDD" id="cd14014">
    <property type="entry name" value="STKc_PknB_like"/>
    <property type="match status" value="1"/>
</dbReference>
<feature type="compositionally biased region" description="Polar residues" evidence="9">
    <location>
        <begin position="310"/>
        <end position="322"/>
    </location>
</feature>
<evidence type="ECO:0000256" key="6">
    <source>
        <dbReference type="ARBA" id="ARBA00022840"/>
    </source>
</evidence>
<feature type="domain" description="PASTA" evidence="12">
    <location>
        <begin position="460"/>
        <end position="526"/>
    </location>
</feature>
<dbReference type="SMART" id="SM00220">
    <property type="entry name" value="S_TKc"/>
    <property type="match status" value="1"/>
</dbReference>
<evidence type="ECO:0000256" key="9">
    <source>
        <dbReference type="SAM" id="MobiDB-lite"/>
    </source>
</evidence>
<gene>
    <name evidence="13" type="primary">pknB_3</name>
    <name evidence="13" type="ORF">GCM10009765_48040</name>
</gene>
<name>A0ABP4TSP7_9ACTN</name>
<evidence type="ECO:0000256" key="8">
    <source>
        <dbReference type="ARBA" id="ARBA00048679"/>
    </source>
</evidence>
<feature type="domain" description="PASTA" evidence="12">
    <location>
        <begin position="593"/>
        <end position="655"/>
    </location>
</feature>
<evidence type="ECO:0000256" key="7">
    <source>
        <dbReference type="ARBA" id="ARBA00047899"/>
    </source>
</evidence>
<dbReference type="EC" id="2.7.11.1" evidence="1"/>
<evidence type="ECO:0000256" key="3">
    <source>
        <dbReference type="ARBA" id="ARBA00022679"/>
    </source>
</evidence>
<evidence type="ECO:0000259" key="12">
    <source>
        <dbReference type="PROSITE" id="PS51178"/>
    </source>
</evidence>
<keyword evidence="4" id="KW-0547">Nucleotide-binding</keyword>
<dbReference type="Pfam" id="PF03793">
    <property type="entry name" value="PASTA"/>
    <property type="match status" value="4"/>
</dbReference>
<comment type="catalytic activity">
    <reaction evidence="8">
        <text>L-seryl-[protein] + ATP = O-phospho-L-seryl-[protein] + ADP + H(+)</text>
        <dbReference type="Rhea" id="RHEA:17989"/>
        <dbReference type="Rhea" id="RHEA-COMP:9863"/>
        <dbReference type="Rhea" id="RHEA-COMP:11604"/>
        <dbReference type="ChEBI" id="CHEBI:15378"/>
        <dbReference type="ChEBI" id="CHEBI:29999"/>
        <dbReference type="ChEBI" id="CHEBI:30616"/>
        <dbReference type="ChEBI" id="CHEBI:83421"/>
        <dbReference type="ChEBI" id="CHEBI:456216"/>
        <dbReference type="EC" id="2.7.11.1"/>
    </reaction>
</comment>
<evidence type="ECO:0000256" key="1">
    <source>
        <dbReference type="ARBA" id="ARBA00012513"/>
    </source>
</evidence>
<dbReference type="PROSITE" id="PS00108">
    <property type="entry name" value="PROTEIN_KINASE_ST"/>
    <property type="match status" value="1"/>
</dbReference>
<comment type="catalytic activity">
    <reaction evidence="7">
        <text>L-threonyl-[protein] + ATP = O-phospho-L-threonyl-[protein] + ADP + H(+)</text>
        <dbReference type="Rhea" id="RHEA:46608"/>
        <dbReference type="Rhea" id="RHEA-COMP:11060"/>
        <dbReference type="Rhea" id="RHEA-COMP:11605"/>
        <dbReference type="ChEBI" id="CHEBI:15378"/>
        <dbReference type="ChEBI" id="CHEBI:30013"/>
        <dbReference type="ChEBI" id="CHEBI:30616"/>
        <dbReference type="ChEBI" id="CHEBI:61977"/>
        <dbReference type="ChEBI" id="CHEBI:456216"/>
        <dbReference type="EC" id="2.7.11.1"/>
    </reaction>
</comment>
<dbReference type="CDD" id="cd06577">
    <property type="entry name" value="PASTA_pknB"/>
    <property type="match status" value="4"/>
</dbReference>
<dbReference type="Gene3D" id="1.10.510.10">
    <property type="entry name" value="Transferase(Phosphotransferase) domain 1"/>
    <property type="match status" value="1"/>
</dbReference>
<dbReference type="GO" id="GO:0016301">
    <property type="term" value="F:kinase activity"/>
    <property type="evidence" value="ECO:0007669"/>
    <property type="project" value="UniProtKB-KW"/>
</dbReference>
<dbReference type="EMBL" id="BAAANY010000019">
    <property type="protein sequence ID" value="GAA1693061.1"/>
    <property type="molecule type" value="Genomic_DNA"/>
</dbReference>
<dbReference type="SUPFAM" id="SSF56112">
    <property type="entry name" value="Protein kinase-like (PK-like)"/>
    <property type="match status" value="1"/>
</dbReference>
<evidence type="ECO:0000256" key="4">
    <source>
        <dbReference type="ARBA" id="ARBA00022741"/>
    </source>
</evidence>
<dbReference type="Gene3D" id="3.30.10.20">
    <property type="match status" value="4"/>
</dbReference>
<dbReference type="PANTHER" id="PTHR43289:SF34">
    <property type="entry name" value="SERINE_THREONINE-PROTEIN KINASE YBDM-RELATED"/>
    <property type="match status" value="1"/>
</dbReference>
<evidence type="ECO:0000313" key="14">
    <source>
        <dbReference type="Proteomes" id="UP001500618"/>
    </source>
</evidence>
<feature type="domain" description="PASTA" evidence="12">
    <location>
        <begin position="392"/>
        <end position="459"/>
    </location>
</feature>
<dbReference type="SMART" id="SM00740">
    <property type="entry name" value="PASTA"/>
    <property type="match status" value="4"/>
</dbReference>
<keyword evidence="3" id="KW-0808">Transferase</keyword>
<dbReference type="SUPFAM" id="SSF54184">
    <property type="entry name" value="Penicillin-binding protein 2x (pbp-2x), c-terminal domain"/>
    <property type="match status" value="1"/>
</dbReference>
<dbReference type="NCBIfam" id="NF033483">
    <property type="entry name" value="PknB_PASTA_kin"/>
    <property type="match status" value="1"/>
</dbReference>
<comment type="caution">
    <text evidence="13">The sequence shown here is derived from an EMBL/GenBank/DDBJ whole genome shotgun (WGS) entry which is preliminary data.</text>
</comment>
<keyword evidence="5 13" id="KW-0418">Kinase</keyword>
<keyword evidence="10" id="KW-0812">Transmembrane</keyword>
<dbReference type="InterPro" id="IPR000719">
    <property type="entry name" value="Prot_kinase_dom"/>
</dbReference>
<keyword evidence="10" id="KW-1133">Transmembrane helix</keyword>
<dbReference type="Pfam" id="PF00069">
    <property type="entry name" value="Pkinase"/>
    <property type="match status" value="1"/>
</dbReference>
<dbReference type="InterPro" id="IPR005543">
    <property type="entry name" value="PASTA_dom"/>
</dbReference>
<evidence type="ECO:0000259" key="11">
    <source>
        <dbReference type="PROSITE" id="PS50011"/>
    </source>
</evidence>
<sequence length="655" mass="68307">MNKTVADPLLGAVLEERYRVRGMIARGGMATVYHALDERLERTVAVKVIHPAYATDPSFVERFGREARSIARLSHPNVVAVYDQGSHNGLAFLVMEYVPGRTLRQLLTERGKLAPEEAIGVLGPLLSALAAAHRVGMVHRDVKPENVLLSTDGTVKVADFGLARIAESSRATSTKGVMFGTVAYVAPEIVTVGTADPRADVYAAGIVLFEMLTGQPPYRGETPVSVAYQHVHAEMPAPSERTKGVPYALDDLVLHATRREPGARPNDAGVMLAELRDVVSDLAMTAVPPAIEPPAPRWEMPTEAVPRANLVSSPPAATNAPENPSATGSAGGAVSAHAPVPEPYSYDEGPSAPPRLSALLNAIPPQRRRLMVIAVIAVLALFVAVFGWWLGAGRYVAAPSVVGLTKQAAETRLHGGGFEVGYDTPQFSEKVAKDAVISQDPDGGGDVVGGGTITLVLSKGPERYGVPNVVNQPQAAAVSALQNLHLNAQVTQAYDSKIAAGNVVSTDPPAGTQLHRDSNVKVVVSKGAQPVQLPSLIGQGYSRASSTLSDLGLKVTVKREFNATSPAGTVLAQDPGASTVAKGSTVTLTVSKGPNVVTVPDVRGLSAADASAKIRQAGLVPQIQTLPGGGGQVFNTSPAPGSQVAPGSTVNLYVF</sequence>
<feature type="domain" description="Protein kinase" evidence="11">
    <location>
        <begin position="18"/>
        <end position="279"/>
    </location>
</feature>
<dbReference type="Proteomes" id="UP001500618">
    <property type="component" value="Unassembled WGS sequence"/>
</dbReference>
<evidence type="ECO:0000256" key="5">
    <source>
        <dbReference type="ARBA" id="ARBA00022777"/>
    </source>
</evidence>
<protein>
    <recommendedName>
        <fullName evidence="1">non-specific serine/threonine protein kinase</fullName>
        <ecNumber evidence="1">2.7.11.1</ecNumber>
    </recommendedName>
</protein>